<dbReference type="GO" id="GO:0008270">
    <property type="term" value="F:zinc ion binding"/>
    <property type="evidence" value="ECO:0007669"/>
    <property type="project" value="UniProtKB-KW"/>
</dbReference>
<evidence type="ECO:0000259" key="11">
    <source>
        <dbReference type="PROSITE" id="PS50105"/>
    </source>
</evidence>
<dbReference type="InterPro" id="IPR019786">
    <property type="entry name" value="Zinc_finger_PHD-type_CS"/>
</dbReference>
<keyword evidence="8" id="KW-0539">Nucleus</keyword>
<dbReference type="InterPro" id="IPR011011">
    <property type="entry name" value="Znf_FYVE_PHD"/>
</dbReference>
<dbReference type="OMA" id="IYAHINQ"/>
<evidence type="ECO:0000256" key="4">
    <source>
        <dbReference type="ARBA" id="ARBA00022771"/>
    </source>
</evidence>
<evidence type="ECO:0000313" key="13">
    <source>
        <dbReference type="WBParaSite" id="nRc.2.0.1.t25833-RA"/>
    </source>
</evidence>
<evidence type="ECO:0000256" key="3">
    <source>
        <dbReference type="ARBA" id="ARBA00022737"/>
    </source>
</evidence>
<dbReference type="PROSITE" id="PS50016">
    <property type="entry name" value="ZF_PHD_2"/>
    <property type="match status" value="1"/>
</dbReference>
<evidence type="ECO:0000313" key="12">
    <source>
        <dbReference type="Proteomes" id="UP000887565"/>
    </source>
</evidence>
<dbReference type="PANTHER" id="PTHR45888:SF4">
    <property type="entry name" value="PHD FINGER PROTEIN 10"/>
    <property type="match status" value="1"/>
</dbReference>
<evidence type="ECO:0000256" key="6">
    <source>
        <dbReference type="ARBA" id="ARBA00023015"/>
    </source>
</evidence>
<keyword evidence="5" id="KW-0862">Zinc</keyword>
<evidence type="ECO:0000256" key="7">
    <source>
        <dbReference type="ARBA" id="ARBA00023163"/>
    </source>
</evidence>
<dbReference type="InterPro" id="IPR019787">
    <property type="entry name" value="Znf_PHD-finger"/>
</dbReference>
<evidence type="ECO:0000256" key="8">
    <source>
        <dbReference type="ARBA" id="ARBA00023242"/>
    </source>
</evidence>
<dbReference type="Pfam" id="PF00536">
    <property type="entry name" value="SAM_1"/>
    <property type="match status" value="1"/>
</dbReference>
<name>A0A915JI90_ROMCU</name>
<evidence type="ECO:0000256" key="5">
    <source>
        <dbReference type="ARBA" id="ARBA00022833"/>
    </source>
</evidence>
<reference evidence="13" key="1">
    <citation type="submission" date="2022-11" db="UniProtKB">
        <authorList>
            <consortium name="WormBaseParasite"/>
        </authorList>
    </citation>
    <scope>IDENTIFICATION</scope>
</reference>
<dbReference type="InterPro" id="IPR013761">
    <property type="entry name" value="SAM/pointed_sf"/>
</dbReference>
<dbReference type="InterPro" id="IPR013083">
    <property type="entry name" value="Znf_RING/FYVE/PHD"/>
</dbReference>
<evidence type="ECO:0000259" key="10">
    <source>
        <dbReference type="PROSITE" id="PS50016"/>
    </source>
</evidence>
<comment type="subcellular location">
    <subcellularLocation>
        <location evidence="1">Nucleus</location>
    </subcellularLocation>
</comment>
<dbReference type="WBParaSite" id="nRc.2.0.1.t25833-RA">
    <property type="protein sequence ID" value="nRc.2.0.1.t25833-RA"/>
    <property type="gene ID" value="nRc.2.0.1.g25833"/>
</dbReference>
<dbReference type="SMART" id="SM00249">
    <property type="entry name" value="PHD"/>
    <property type="match status" value="2"/>
</dbReference>
<sequence length="267" mass="29731">HQNNSLDVCFFCQSSQEGLDGRPEKFLCCFSCGFKAHPTCMGYCSDLASRCRLYDWQCSDCKLCCLCSSAENPESLLLCDECDRGYHTYCHKPPVNEKPVGKWSCKDCSSLQTKPKISPKSEIEVTKRSILIQNTVESVGCSSGENSNQAAFTPNSHCHNQVNHQQSSTQNLSLPFIDDNPLIKQAAKEAHGWNVEQVFNFISQLGFADQAIAFRREEIDGQALLLLKRSDVLSMLSLKLGPALKIHRRLSILQSLVLGVGEPNDHN</sequence>
<dbReference type="SUPFAM" id="SSF47769">
    <property type="entry name" value="SAM/Pointed domain"/>
    <property type="match status" value="1"/>
</dbReference>
<dbReference type="PANTHER" id="PTHR45888">
    <property type="entry name" value="HL01030P-RELATED"/>
    <property type="match status" value="1"/>
</dbReference>
<dbReference type="GO" id="GO:0005634">
    <property type="term" value="C:nucleus"/>
    <property type="evidence" value="ECO:0007669"/>
    <property type="project" value="UniProtKB-SubCell"/>
</dbReference>
<dbReference type="Proteomes" id="UP000887565">
    <property type="component" value="Unplaced"/>
</dbReference>
<dbReference type="Gene3D" id="3.30.40.10">
    <property type="entry name" value="Zinc/RING finger domain, C3HC4 (zinc finger)"/>
    <property type="match status" value="1"/>
</dbReference>
<dbReference type="Pfam" id="PF00628">
    <property type="entry name" value="PHD"/>
    <property type="match status" value="1"/>
</dbReference>
<feature type="domain" description="PHD-type" evidence="10">
    <location>
        <begin position="61"/>
        <end position="111"/>
    </location>
</feature>
<dbReference type="PROSITE" id="PS50105">
    <property type="entry name" value="SAM_DOMAIN"/>
    <property type="match status" value="1"/>
</dbReference>
<protein>
    <submittedName>
        <fullName evidence="13">Histone acetyltransferase</fullName>
    </submittedName>
</protein>
<keyword evidence="4 9" id="KW-0863">Zinc-finger</keyword>
<dbReference type="PROSITE" id="PS01359">
    <property type="entry name" value="ZF_PHD_1"/>
    <property type="match status" value="1"/>
</dbReference>
<dbReference type="SUPFAM" id="SSF57903">
    <property type="entry name" value="FYVE/PHD zinc finger"/>
    <property type="match status" value="1"/>
</dbReference>
<dbReference type="InterPro" id="IPR001660">
    <property type="entry name" value="SAM"/>
</dbReference>
<keyword evidence="7" id="KW-0804">Transcription</keyword>
<proteinExistence type="predicted"/>
<keyword evidence="12" id="KW-1185">Reference proteome</keyword>
<keyword evidence="3" id="KW-0677">Repeat</keyword>
<dbReference type="InterPro" id="IPR001965">
    <property type="entry name" value="Znf_PHD"/>
</dbReference>
<dbReference type="AlphaFoldDB" id="A0A915JI90"/>
<keyword evidence="2" id="KW-0479">Metal-binding</keyword>
<evidence type="ECO:0000256" key="2">
    <source>
        <dbReference type="ARBA" id="ARBA00022723"/>
    </source>
</evidence>
<evidence type="ECO:0000256" key="1">
    <source>
        <dbReference type="ARBA" id="ARBA00004123"/>
    </source>
</evidence>
<dbReference type="SMART" id="SM00454">
    <property type="entry name" value="SAM"/>
    <property type="match status" value="1"/>
</dbReference>
<dbReference type="Gene3D" id="1.10.150.50">
    <property type="entry name" value="Transcription Factor, Ets-1"/>
    <property type="match status" value="1"/>
</dbReference>
<accession>A0A915JI90</accession>
<keyword evidence="6" id="KW-0805">Transcription regulation</keyword>
<evidence type="ECO:0000256" key="9">
    <source>
        <dbReference type="PROSITE-ProRule" id="PRU00146"/>
    </source>
</evidence>
<organism evidence="12 13">
    <name type="scientific">Romanomermis culicivorax</name>
    <name type="common">Nematode worm</name>
    <dbReference type="NCBI Taxonomy" id="13658"/>
    <lineage>
        <taxon>Eukaryota</taxon>
        <taxon>Metazoa</taxon>
        <taxon>Ecdysozoa</taxon>
        <taxon>Nematoda</taxon>
        <taxon>Enoplea</taxon>
        <taxon>Dorylaimia</taxon>
        <taxon>Mermithida</taxon>
        <taxon>Mermithoidea</taxon>
        <taxon>Mermithidae</taxon>
        <taxon>Romanomermis</taxon>
    </lineage>
</organism>
<feature type="domain" description="SAM" evidence="11">
    <location>
        <begin position="193"/>
        <end position="256"/>
    </location>
</feature>